<protein>
    <submittedName>
        <fullName evidence="2">Transcriptional regulator, Crp/Fnr family</fullName>
    </submittedName>
</protein>
<dbReference type="AlphaFoldDB" id="I4B8Y6"/>
<feature type="domain" description="Cyclic nucleotide-binding" evidence="1">
    <location>
        <begin position="1"/>
        <end position="109"/>
    </location>
</feature>
<name>I4B8Y6_TURPD</name>
<dbReference type="InterPro" id="IPR018490">
    <property type="entry name" value="cNMP-bd_dom_sf"/>
</dbReference>
<accession>I4B8Y6</accession>
<dbReference type="EMBL" id="CP002959">
    <property type="protein sequence ID" value="AFM13743.1"/>
    <property type="molecule type" value="Genomic_DNA"/>
</dbReference>
<reference evidence="2 3" key="1">
    <citation type="submission" date="2012-06" db="EMBL/GenBank/DDBJ databases">
        <title>The complete chromosome of genome of Turneriella parva DSM 21527.</title>
        <authorList>
            <consortium name="US DOE Joint Genome Institute (JGI-PGF)"/>
            <person name="Lucas S."/>
            <person name="Han J."/>
            <person name="Lapidus A."/>
            <person name="Bruce D."/>
            <person name="Goodwin L."/>
            <person name="Pitluck S."/>
            <person name="Peters L."/>
            <person name="Kyrpides N."/>
            <person name="Mavromatis K."/>
            <person name="Ivanova N."/>
            <person name="Mikhailova N."/>
            <person name="Chertkov O."/>
            <person name="Detter J.C."/>
            <person name="Tapia R."/>
            <person name="Han C."/>
            <person name="Land M."/>
            <person name="Hauser L."/>
            <person name="Markowitz V."/>
            <person name="Cheng J.-F."/>
            <person name="Hugenholtz P."/>
            <person name="Woyke T."/>
            <person name="Wu D."/>
            <person name="Gronow S."/>
            <person name="Wellnitz S."/>
            <person name="Brambilla E."/>
            <person name="Klenk H.-P."/>
            <person name="Eisen J.A."/>
        </authorList>
    </citation>
    <scope>NUCLEOTIDE SEQUENCE [LARGE SCALE GENOMIC DNA]</scope>
    <source>
        <strain evidence="3">ATCC BAA-1111 / DSM 21527 / NCTC 11395 / H</strain>
    </source>
</reference>
<dbReference type="SMART" id="SM00100">
    <property type="entry name" value="cNMP"/>
    <property type="match status" value="1"/>
</dbReference>
<keyword evidence="3" id="KW-1185">Reference proteome</keyword>
<dbReference type="Proteomes" id="UP000006048">
    <property type="component" value="Chromosome"/>
</dbReference>
<dbReference type="GO" id="GO:0003700">
    <property type="term" value="F:DNA-binding transcription factor activity"/>
    <property type="evidence" value="ECO:0007669"/>
    <property type="project" value="TreeGrafter"/>
</dbReference>
<gene>
    <name evidence="2" type="ordered locus">Turpa_3104</name>
</gene>
<dbReference type="InterPro" id="IPR014710">
    <property type="entry name" value="RmlC-like_jellyroll"/>
</dbReference>
<dbReference type="KEGG" id="tpx:Turpa_3104"/>
<dbReference type="PROSITE" id="PS50042">
    <property type="entry name" value="CNMP_BINDING_3"/>
    <property type="match status" value="2"/>
</dbReference>
<dbReference type="OrthoDB" id="9810708at2"/>
<dbReference type="SUPFAM" id="SSF51206">
    <property type="entry name" value="cAMP-binding domain-like"/>
    <property type="match status" value="2"/>
</dbReference>
<evidence type="ECO:0000313" key="2">
    <source>
        <dbReference type="EMBL" id="AFM13743.1"/>
    </source>
</evidence>
<dbReference type="GO" id="GO:0005829">
    <property type="term" value="C:cytosol"/>
    <property type="evidence" value="ECO:0007669"/>
    <property type="project" value="TreeGrafter"/>
</dbReference>
<organism evidence="2 3">
    <name type="scientific">Turneriella parva (strain ATCC BAA-1111 / DSM 21527 / NCTC 11395 / H)</name>
    <name type="common">Leptospira parva</name>
    <dbReference type="NCBI Taxonomy" id="869212"/>
    <lineage>
        <taxon>Bacteria</taxon>
        <taxon>Pseudomonadati</taxon>
        <taxon>Spirochaetota</taxon>
        <taxon>Spirochaetia</taxon>
        <taxon>Leptospirales</taxon>
        <taxon>Leptospiraceae</taxon>
        <taxon>Turneriella</taxon>
    </lineage>
</organism>
<dbReference type="PANTHER" id="PTHR24567">
    <property type="entry name" value="CRP FAMILY TRANSCRIPTIONAL REGULATORY PROTEIN"/>
    <property type="match status" value="1"/>
</dbReference>
<dbReference type="HOGENOM" id="CLU_694328_0_0_12"/>
<dbReference type="Pfam" id="PF00027">
    <property type="entry name" value="cNMP_binding"/>
    <property type="match status" value="2"/>
</dbReference>
<dbReference type="PANTHER" id="PTHR24567:SF74">
    <property type="entry name" value="HTH-TYPE TRANSCRIPTIONAL REGULATOR ARCR"/>
    <property type="match status" value="1"/>
</dbReference>
<dbReference type="InterPro" id="IPR050397">
    <property type="entry name" value="Env_Response_Regulators"/>
</dbReference>
<evidence type="ECO:0000313" key="3">
    <source>
        <dbReference type="Proteomes" id="UP000006048"/>
    </source>
</evidence>
<dbReference type="CDD" id="cd00038">
    <property type="entry name" value="CAP_ED"/>
    <property type="match status" value="2"/>
</dbReference>
<dbReference type="InterPro" id="IPR000595">
    <property type="entry name" value="cNMP-bd_dom"/>
</dbReference>
<evidence type="ECO:0000259" key="1">
    <source>
        <dbReference type="PROSITE" id="PS50042"/>
    </source>
</evidence>
<dbReference type="STRING" id="869212.Turpa_3104"/>
<feature type="domain" description="Cyclic nucleotide-binding" evidence="1">
    <location>
        <begin position="172"/>
        <end position="267"/>
    </location>
</feature>
<sequence>MQNTVQNKTYRAGASVVVQNAPNPGLFYIVRKGRLAIDTEHRLSDKVLSRFEPGDSFGLVSALTGHHFLVTIYAETDAEVAEVPIAKIGEYIRPEPTLAVKVLRLYSRELRTLQQHLAKLDFKGDRDASPERLYSVAARYREAGKTHHTAHALKVYIEWAGQHGGQKLAEARQEFEEVKGELRQVHFGHKATHVAADTMIFAEGEIDQDIYVILQGTVKLVRFARGHEFVIDVLGAGELFGEMAFIEKAPRMGSAITVSDAQIIRINPEQLVSAVAVGVLQKIFENTARRIWFAHQRLTIFRIDDPQMRLYAYLYNLMRNQNLRTKERDTGDRPYRFEITYAQLKSLCGVLQLKGESEAQFLSNENLLIEEDAITIRSRKKLADQISFYRARTGQVIAETK</sequence>
<proteinExistence type="predicted"/>
<dbReference type="RefSeq" id="WP_014804243.1">
    <property type="nucleotide sequence ID" value="NC_018020.1"/>
</dbReference>
<dbReference type="Gene3D" id="2.60.120.10">
    <property type="entry name" value="Jelly Rolls"/>
    <property type="match status" value="2"/>
</dbReference>